<dbReference type="InterPro" id="IPR054713">
    <property type="entry name" value="GMIP/FCHO2-like_FCH"/>
</dbReference>
<dbReference type="PANTHER" id="PTHR23065">
    <property type="entry name" value="PROLINE-SERINE-THREONINE PHOSPHATASE INTERACTING PROTEIN 1"/>
    <property type="match status" value="1"/>
</dbReference>
<dbReference type="PROSITE" id="PS51072">
    <property type="entry name" value="MHD"/>
    <property type="match status" value="1"/>
</dbReference>
<evidence type="ECO:0000256" key="2">
    <source>
        <dbReference type="ARBA" id="ARBA00022583"/>
    </source>
</evidence>
<reference evidence="10" key="1">
    <citation type="submission" date="2017-02" db="UniProtKB">
        <authorList>
            <consortium name="WormBaseParasite"/>
        </authorList>
    </citation>
    <scope>IDENTIFICATION</scope>
</reference>
<feature type="coiled-coil region" evidence="5">
    <location>
        <begin position="173"/>
        <end position="200"/>
    </location>
</feature>
<feature type="region of interest" description="Disordered" evidence="6">
    <location>
        <begin position="430"/>
        <end position="504"/>
    </location>
</feature>
<keyword evidence="4" id="KW-0472">Membrane</keyword>
<evidence type="ECO:0000256" key="4">
    <source>
        <dbReference type="ARBA" id="ARBA00023176"/>
    </source>
</evidence>
<comment type="subcellular location">
    <subcellularLocation>
        <location evidence="1">Membrane</location>
        <location evidence="1">Clathrin-coated pit</location>
        <topology evidence="1">Peripheral membrane protein</topology>
        <orientation evidence="1">Cytoplasmic side</orientation>
    </subcellularLocation>
</comment>
<sequence>MASATADYTKHFWGQKHHGYHVLYENLKHEEESVQDLIQFVKERAGYEEECNKFLNKCVTKVVIFENYRGLKAYYCSANGLTVPGSMFSSAWLITKNTMELLLGIEASFYFSLQHLLKDIFKYHDDLVRSRKKMKEQDFVDAVNLMQTTTTCLQKSKETYVQRVNEFERLKKENATSKEIAKAENKLNKSCEEYKSYVEKYGRVRDDFEEKMIKATRLFQEHDQAFLLQMKTFMAGFARALDESTCAASQVCAQYRDCVDKIDVNEILVNFVEAKGTGKDRPEFAVFEEIDISKDINVSNFVSASSSSNSPTVMHSLCAGEVHPSTGQNLFSLDANSLDIWNNENSSTRVQPSPVASDSSSSTAANAGVGALPFSASLGRQKLSLWLPGKRKKYASQSSLSTELSHQEFNHNQPDSLGFLKKYRSKHKKSNTDLTVSYADGPTTEDSKSTASSKSEDKPFVTTNGSMNILDLSTALPPPPPNVPPPEDDDEDDGDDEGTGDDDDDVQQAAKLRHMSIKPLNESKGNITASVDELRDAVGNIVINSTTFSRSSTFDGDPWSSSRRLTPFSTSIERTVRPLRAALTGDDYLRGKQLDSYNASLPFSVSMSGSSIVRARPHSSSTPTPGTSSLALQMCGYSGSHIASKKDSPPNEYTFSRGESMLSWERSSTSEIPFTVSTSNLLSASAAIAENRIPIAMAFNEYVHVWFKSADTAKTTVRVFGSVLVSFPANVVPSLTDLNSDIDPLIITLKNTDKIRNILPNNQLVSQVNDAFAAQHTFAFEKTQLAEWLSLRKTEKPDSQFFNVEILKYEVKEPTVPPLFLTAYWKLESQNTDLRIDYRLNKDSSVDCSLLNVIFTTKVEGCVANVIADPKAEWSPSSNTISWKLTELSRDGEGTGSLKARLSLSSGPATASQTFVQFQTSNASVSGIDVQIAGDDLYHLSMVRKKVFSGKYFCDGEIRN</sequence>
<keyword evidence="2" id="KW-0254">Endocytosis</keyword>
<evidence type="ECO:0000256" key="5">
    <source>
        <dbReference type="SAM" id="Coils"/>
    </source>
</evidence>
<dbReference type="WBParaSite" id="TCLT_0000693401-mRNA-1">
    <property type="protein sequence ID" value="TCLT_0000693401-mRNA-1"/>
    <property type="gene ID" value="TCLT_0000693401"/>
</dbReference>
<evidence type="ECO:0000256" key="6">
    <source>
        <dbReference type="SAM" id="MobiDB-lite"/>
    </source>
</evidence>
<feature type="compositionally biased region" description="Acidic residues" evidence="6">
    <location>
        <begin position="486"/>
        <end position="504"/>
    </location>
</feature>
<dbReference type="GO" id="GO:0005886">
    <property type="term" value="C:plasma membrane"/>
    <property type="evidence" value="ECO:0007669"/>
    <property type="project" value="TreeGrafter"/>
</dbReference>
<feature type="compositionally biased region" description="Low complexity" evidence="6">
    <location>
        <begin position="353"/>
        <end position="364"/>
    </location>
</feature>
<organism evidence="10">
    <name type="scientific">Thelazia callipaeda</name>
    <name type="common">Oriental eyeworm</name>
    <name type="synonym">Parasitic nematode</name>
    <dbReference type="NCBI Taxonomy" id="103827"/>
    <lineage>
        <taxon>Eukaryota</taxon>
        <taxon>Metazoa</taxon>
        <taxon>Ecdysozoa</taxon>
        <taxon>Nematoda</taxon>
        <taxon>Chromadorea</taxon>
        <taxon>Rhabditida</taxon>
        <taxon>Spirurina</taxon>
        <taxon>Spiruromorpha</taxon>
        <taxon>Thelazioidea</taxon>
        <taxon>Thelaziidae</taxon>
        <taxon>Thelazia</taxon>
    </lineage>
</organism>
<feature type="domain" description="MHD" evidence="7">
    <location>
        <begin position="692"/>
        <end position="955"/>
    </location>
</feature>
<keyword evidence="3 5" id="KW-0175">Coiled coil</keyword>
<dbReference type="GO" id="GO:0030136">
    <property type="term" value="C:clathrin-coated vesicle"/>
    <property type="evidence" value="ECO:0007669"/>
    <property type="project" value="TreeGrafter"/>
</dbReference>
<dbReference type="InterPro" id="IPR018808">
    <property type="entry name" value="Muniscin_C"/>
</dbReference>
<dbReference type="GO" id="GO:0048268">
    <property type="term" value="P:clathrin coat assembly"/>
    <property type="evidence" value="ECO:0007669"/>
    <property type="project" value="TreeGrafter"/>
</dbReference>
<feature type="region of interest" description="Disordered" evidence="6">
    <location>
        <begin position="344"/>
        <end position="364"/>
    </location>
</feature>
<evidence type="ECO:0000313" key="8">
    <source>
        <dbReference type="EMBL" id="VDN04327.1"/>
    </source>
</evidence>
<dbReference type="Proteomes" id="UP000276776">
    <property type="component" value="Unassembled WGS sequence"/>
</dbReference>
<dbReference type="Pfam" id="PF22699">
    <property type="entry name" value="GMIP-like_FCH"/>
    <property type="match status" value="1"/>
</dbReference>
<gene>
    <name evidence="8" type="ORF">TCLT_LOCUS6923</name>
</gene>
<dbReference type="STRING" id="103827.A0A0N5D240"/>
<evidence type="ECO:0000256" key="1">
    <source>
        <dbReference type="ARBA" id="ARBA00004283"/>
    </source>
</evidence>
<dbReference type="Gene3D" id="1.20.1270.60">
    <property type="entry name" value="Arfaptin homology (AH) domain/BAR domain"/>
    <property type="match status" value="1"/>
</dbReference>
<dbReference type="GO" id="GO:0072583">
    <property type="term" value="P:clathrin-dependent endocytosis"/>
    <property type="evidence" value="ECO:0007669"/>
    <property type="project" value="TreeGrafter"/>
</dbReference>
<dbReference type="AlphaFoldDB" id="A0A0N5D240"/>
<keyword evidence="9" id="KW-1185">Reference proteome</keyword>
<dbReference type="InterPro" id="IPR036168">
    <property type="entry name" value="AP2_Mu_C_sf"/>
</dbReference>
<dbReference type="Pfam" id="PF10291">
    <property type="entry name" value="muHD"/>
    <property type="match status" value="1"/>
</dbReference>
<protein>
    <submittedName>
        <fullName evidence="10">MHD domain-containing protein</fullName>
    </submittedName>
</protein>
<name>A0A0N5D240_THECL</name>
<proteinExistence type="predicted"/>
<dbReference type="OrthoDB" id="5593455at2759"/>
<dbReference type="InterPro" id="IPR027267">
    <property type="entry name" value="AH/BAR_dom_sf"/>
</dbReference>
<dbReference type="SUPFAM" id="SSF103657">
    <property type="entry name" value="BAR/IMD domain-like"/>
    <property type="match status" value="1"/>
</dbReference>
<evidence type="ECO:0000313" key="9">
    <source>
        <dbReference type="Proteomes" id="UP000276776"/>
    </source>
</evidence>
<accession>A0A0N5D240</accession>
<dbReference type="PANTHER" id="PTHR23065:SF15">
    <property type="entry name" value="AT02057P"/>
    <property type="match status" value="1"/>
</dbReference>
<evidence type="ECO:0000259" key="7">
    <source>
        <dbReference type="PROSITE" id="PS51072"/>
    </source>
</evidence>
<dbReference type="OMA" id="NEYIHAW"/>
<dbReference type="InterPro" id="IPR028565">
    <property type="entry name" value="MHD"/>
</dbReference>
<dbReference type="GO" id="GO:0005905">
    <property type="term" value="C:clathrin-coated pit"/>
    <property type="evidence" value="ECO:0007669"/>
    <property type="project" value="UniProtKB-SubCell"/>
</dbReference>
<keyword evidence="4" id="KW-0168">Coated pit</keyword>
<dbReference type="EMBL" id="UYYF01004458">
    <property type="protein sequence ID" value="VDN04327.1"/>
    <property type="molecule type" value="Genomic_DNA"/>
</dbReference>
<reference evidence="8 9" key="2">
    <citation type="submission" date="2018-11" db="EMBL/GenBank/DDBJ databases">
        <authorList>
            <consortium name="Pathogen Informatics"/>
        </authorList>
    </citation>
    <scope>NUCLEOTIDE SEQUENCE [LARGE SCALE GENOMIC DNA]</scope>
</reference>
<evidence type="ECO:0000256" key="3">
    <source>
        <dbReference type="ARBA" id="ARBA00023054"/>
    </source>
</evidence>
<dbReference type="SUPFAM" id="SSF49447">
    <property type="entry name" value="Second domain of Mu2 adaptin subunit (ap50) of ap2 adaptor"/>
    <property type="match status" value="1"/>
</dbReference>
<feature type="compositionally biased region" description="Pro residues" evidence="6">
    <location>
        <begin position="476"/>
        <end position="485"/>
    </location>
</feature>
<evidence type="ECO:0000313" key="10">
    <source>
        <dbReference type="WBParaSite" id="TCLT_0000693401-mRNA-1"/>
    </source>
</evidence>